<dbReference type="HOGENOM" id="CLU_050993_4_2_9"/>
<dbReference type="InterPro" id="IPR029039">
    <property type="entry name" value="Flavoprotein-like_sf"/>
</dbReference>
<dbReference type="GO" id="GO:0016491">
    <property type="term" value="F:oxidoreductase activity"/>
    <property type="evidence" value="ECO:0007669"/>
    <property type="project" value="InterPro"/>
</dbReference>
<comment type="caution">
    <text evidence="2">The sequence shown here is derived from an EMBL/GenBank/DDBJ whole genome shotgun (WGS) entry which is preliminary data.</text>
</comment>
<evidence type="ECO:0000313" key="3">
    <source>
        <dbReference type="Proteomes" id="UP000032250"/>
    </source>
</evidence>
<evidence type="ECO:0000313" key="2">
    <source>
        <dbReference type="EMBL" id="KIS22838.1"/>
    </source>
</evidence>
<dbReference type="Gene3D" id="3.40.50.360">
    <property type="match status" value="1"/>
</dbReference>
<gene>
    <name evidence="2" type="ORF">N495_04320</name>
</gene>
<dbReference type="InterPro" id="IPR005025">
    <property type="entry name" value="FMN_Rdtase-like_dom"/>
</dbReference>
<dbReference type="EMBL" id="JXSU01000007">
    <property type="protein sequence ID" value="KIS22838.1"/>
    <property type="molecule type" value="Genomic_DNA"/>
</dbReference>
<dbReference type="Proteomes" id="UP000032250">
    <property type="component" value="Unassembled WGS sequence"/>
</dbReference>
<proteinExistence type="predicted"/>
<dbReference type="PANTHER" id="PTHR43741:SF4">
    <property type="entry name" value="FMN-DEPENDENT NADH:QUINONE OXIDOREDUCTASE"/>
    <property type="match status" value="1"/>
</dbReference>
<dbReference type="RefSeq" id="WP_043031640.1">
    <property type="nucleotide sequence ID" value="NZ_JXSU01000007.1"/>
</dbReference>
<dbReference type="AlphaFoldDB" id="A0A0D0ZVY3"/>
<evidence type="ECO:0000259" key="1">
    <source>
        <dbReference type="Pfam" id="PF03358"/>
    </source>
</evidence>
<dbReference type="Pfam" id="PF03358">
    <property type="entry name" value="FMN_red"/>
    <property type="match status" value="1"/>
</dbReference>
<feature type="domain" description="NADPH-dependent FMN reductase-like" evidence="1">
    <location>
        <begin position="1"/>
        <end position="153"/>
    </location>
</feature>
<reference evidence="2 3" key="1">
    <citation type="submission" date="2014-06" db="EMBL/GenBank/DDBJ databases">
        <title>Genome characterization of distinct group I Clostridium botulinum lineages.</title>
        <authorList>
            <person name="Giordani F."/>
            <person name="Anselmo A."/>
            <person name="Fillo S."/>
            <person name="Palozzi A.M."/>
            <person name="Fortunato A."/>
            <person name="Gentile B."/>
            <person name="Ciammaruconi A."/>
            <person name="Anniballi F."/>
            <person name="De Medici D."/>
            <person name="Lista F."/>
        </authorList>
    </citation>
    <scope>NUCLEOTIDE SEQUENCE [LARGE SCALE GENOMIC DNA]</scope>
    <source>
        <strain evidence="2 3">B2 450</strain>
    </source>
</reference>
<accession>A0A0D0ZVY3</accession>
<dbReference type="SUPFAM" id="SSF52218">
    <property type="entry name" value="Flavoproteins"/>
    <property type="match status" value="1"/>
</dbReference>
<name>A0A0D0ZVY3_CLOBO</name>
<dbReference type="InterPro" id="IPR050104">
    <property type="entry name" value="FMN-dep_NADH:Q_OxRdtase_AzoR1"/>
</dbReference>
<dbReference type="PANTHER" id="PTHR43741">
    <property type="entry name" value="FMN-DEPENDENT NADH-AZOREDUCTASE 1"/>
    <property type="match status" value="1"/>
</dbReference>
<protein>
    <submittedName>
        <fullName evidence="2">Iron-sulfur protein</fullName>
    </submittedName>
</protein>
<dbReference type="PATRIC" id="fig|1379739.3.peg.1183"/>
<organism evidence="2 3">
    <name type="scientific">Clostridium botulinum B2 450</name>
    <dbReference type="NCBI Taxonomy" id="1379739"/>
    <lineage>
        <taxon>Bacteria</taxon>
        <taxon>Bacillati</taxon>
        <taxon>Bacillota</taxon>
        <taxon>Clostridia</taxon>
        <taxon>Eubacteriales</taxon>
        <taxon>Clostridiaceae</taxon>
        <taxon>Clostridium</taxon>
    </lineage>
</organism>
<sequence length="184" mass="20551">MNILSVLASPRNQGNTAILLKEYLKGLEGLTSQVEIETIYLQAKNIQYCTGCNACKKSSQNQCVLKDDMQDIYKSVEKADVLVLATPVYVFNMAAQLKTFLDRLYAVDYNTLLNKKIVLLTTYGDSSEANSGVKNIVQSITMLSQYLGMEFIQNLNVSTYKVQISENEQSKKAAYTLGADILKY</sequence>
<dbReference type="OrthoDB" id="9805976at2"/>